<name>A0ABP7QPV8_9ACTN</name>
<evidence type="ECO:0000313" key="3">
    <source>
        <dbReference type="Proteomes" id="UP001500034"/>
    </source>
</evidence>
<dbReference type="EMBL" id="BAABCQ010000068">
    <property type="protein sequence ID" value="GAA3985447.1"/>
    <property type="molecule type" value="Genomic_DNA"/>
</dbReference>
<reference evidence="3" key="1">
    <citation type="journal article" date="2019" name="Int. J. Syst. Evol. Microbiol.">
        <title>The Global Catalogue of Microorganisms (GCM) 10K type strain sequencing project: providing services to taxonomists for standard genome sequencing and annotation.</title>
        <authorList>
            <consortium name="The Broad Institute Genomics Platform"/>
            <consortium name="The Broad Institute Genome Sequencing Center for Infectious Disease"/>
            <person name="Wu L."/>
            <person name="Ma J."/>
        </authorList>
    </citation>
    <scope>NUCLEOTIDE SEQUENCE [LARGE SCALE GENOMIC DNA]</scope>
    <source>
        <strain evidence="3">JCM 17027</strain>
    </source>
</reference>
<keyword evidence="3" id="KW-1185">Reference proteome</keyword>
<feature type="compositionally biased region" description="Basic and acidic residues" evidence="1">
    <location>
        <begin position="91"/>
        <end position="108"/>
    </location>
</feature>
<accession>A0ABP7QPV8</accession>
<evidence type="ECO:0000256" key="1">
    <source>
        <dbReference type="SAM" id="MobiDB-lite"/>
    </source>
</evidence>
<evidence type="ECO:0000313" key="2">
    <source>
        <dbReference type="EMBL" id="GAA3985447.1"/>
    </source>
</evidence>
<dbReference type="InterPro" id="IPR021527">
    <property type="entry name" value="DUF2795"/>
</dbReference>
<evidence type="ECO:0008006" key="4">
    <source>
        <dbReference type="Google" id="ProtNLM"/>
    </source>
</evidence>
<dbReference type="Proteomes" id="UP001500034">
    <property type="component" value="Unassembled WGS sequence"/>
</dbReference>
<organism evidence="2 3">
    <name type="scientific">Streptomyces marokkonensis</name>
    <dbReference type="NCBI Taxonomy" id="324855"/>
    <lineage>
        <taxon>Bacteria</taxon>
        <taxon>Bacillati</taxon>
        <taxon>Actinomycetota</taxon>
        <taxon>Actinomycetes</taxon>
        <taxon>Kitasatosporales</taxon>
        <taxon>Streptomycetaceae</taxon>
        <taxon>Streptomyces</taxon>
    </lineage>
</organism>
<dbReference type="RefSeq" id="WP_345593643.1">
    <property type="nucleotide sequence ID" value="NZ_BAABCQ010000068.1"/>
</dbReference>
<feature type="region of interest" description="Disordered" evidence="1">
    <location>
        <begin position="44"/>
        <end position="108"/>
    </location>
</feature>
<gene>
    <name evidence="2" type="ORF">GCM10022384_37240</name>
</gene>
<comment type="caution">
    <text evidence="2">The sequence shown here is derived from an EMBL/GenBank/DDBJ whole genome shotgun (WGS) entry which is preliminary data.</text>
</comment>
<dbReference type="Pfam" id="PF11387">
    <property type="entry name" value="DUF2795"/>
    <property type="match status" value="1"/>
</dbReference>
<proteinExistence type="predicted"/>
<protein>
    <recommendedName>
        <fullName evidence="4">DUF2795 domain-containing protein</fullName>
    </recommendedName>
</protein>
<sequence length="108" mass="11655">MSHTTSAREVVDAIKDVDFPAGKDDLIRAAREAGASQDAVAALRGIPPESYANREEVARSVRVDPASDLDTSPAQRAEQARAGGKPGQSQHLREVPKPPVEEELDRDR</sequence>
<feature type="compositionally biased region" description="Basic and acidic residues" evidence="1">
    <location>
        <begin position="52"/>
        <end position="62"/>
    </location>
</feature>